<dbReference type="RefSeq" id="WP_044243381.1">
    <property type="nucleotide sequence ID" value="NZ_ASRX01000029.1"/>
</dbReference>
<accession>A0A017T893</accession>
<evidence type="ECO:0000313" key="2">
    <source>
        <dbReference type="Proteomes" id="UP000019678"/>
    </source>
</evidence>
<dbReference type="OrthoDB" id="9799813at2"/>
<gene>
    <name evidence="1" type="ORF">CAP_3847</name>
</gene>
<dbReference type="Proteomes" id="UP000019678">
    <property type="component" value="Unassembled WGS sequence"/>
</dbReference>
<sequence length="88" mass="10014">MKYTEEREFDLHLVVRCEFPEDYQGELDGYAWAEELPQITREVVSAAVAALKRRPGWQLRGGNRGRSTEDEVMLVLERVLPASSSTSS</sequence>
<dbReference type="STRING" id="1192034.CAP_3847"/>
<comment type="caution">
    <text evidence="1">The sequence shown here is derived from an EMBL/GenBank/DDBJ whole genome shotgun (WGS) entry which is preliminary data.</text>
</comment>
<dbReference type="AlphaFoldDB" id="A0A017T893"/>
<dbReference type="EMBL" id="ASRX01000029">
    <property type="protein sequence ID" value="EYF04821.1"/>
    <property type="molecule type" value="Genomic_DNA"/>
</dbReference>
<protein>
    <submittedName>
        <fullName evidence="1">Uncharacterized protein</fullName>
    </submittedName>
</protein>
<reference evidence="1 2" key="1">
    <citation type="submission" date="2013-05" db="EMBL/GenBank/DDBJ databases">
        <title>Genome assembly of Chondromyces apiculatus DSM 436.</title>
        <authorList>
            <person name="Sharma G."/>
            <person name="Khatri I."/>
            <person name="Kaur C."/>
            <person name="Mayilraj S."/>
            <person name="Subramanian S."/>
        </authorList>
    </citation>
    <scope>NUCLEOTIDE SEQUENCE [LARGE SCALE GENOMIC DNA]</scope>
    <source>
        <strain evidence="1 2">DSM 436</strain>
    </source>
</reference>
<evidence type="ECO:0000313" key="1">
    <source>
        <dbReference type="EMBL" id="EYF04821.1"/>
    </source>
</evidence>
<proteinExistence type="predicted"/>
<organism evidence="1 2">
    <name type="scientific">Chondromyces apiculatus DSM 436</name>
    <dbReference type="NCBI Taxonomy" id="1192034"/>
    <lineage>
        <taxon>Bacteria</taxon>
        <taxon>Pseudomonadati</taxon>
        <taxon>Myxococcota</taxon>
        <taxon>Polyangia</taxon>
        <taxon>Polyangiales</taxon>
        <taxon>Polyangiaceae</taxon>
        <taxon>Chondromyces</taxon>
    </lineage>
</organism>
<name>A0A017T893_9BACT</name>
<keyword evidence="2" id="KW-1185">Reference proteome</keyword>